<feature type="transmembrane region" description="Helical" evidence="1">
    <location>
        <begin position="6"/>
        <end position="25"/>
    </location>
</feature>
<reference evidence="2" key="1">
    <citation type="journal article" date="2021" name="Proc. Natl. Acad. Sci. U.S.A.">
        <title>A Catalog of Tens of Thousands of Viruses from Human Metagenomes Reveals Hidden Associations with Chronic Diseases.</title>
        <authorList>
            <person name="Tisza M.J."/>
            <person name="Buck C.B."/>
        </authorList>
    </citation>
    <scope>NUCLEOTIDE SEQUENCE</scope>
    <source>
        <strain evidence="2">CtBCr48</strain>
    </source>
</reference>
<proteinExistence type="predicted"/>
<protein>
    <submittedName>
        <fullName evidence="2">Uncharacterized protein</fullName>
    </submittedName>
</protein>
<organism evidence="2">
    <name type="scientific">Siphoviridae sp. ctBCr48</name>
    <dbReference type="NCBI Taxonomy" id="2827802"/>
    <lineage>
        <taxon>Viruses</taxon>
        <taxon>Duplodnaviria</taxon>
        <taxon>Heunggongvirae</taxon>
        <taxon>Uroviricota</taxon>
        <taxon>Caudoviricetes</taxon>
    </lineage>
</organism>
<keyword evidence="1" id="KW-0812">Transmembrane</keyword>
<keyword evidence="1" id="KW-0472">Membrane</keyword>
<sequence length="92" mass="9738">MSNNKISIASLVIGLGTVVVVNYIFPVIDTALTAVCAKLNIGIVKNQAEVQAIAQESGLDDEERLYSPGANACGFVDTNNMGDDGYEEVDDE</sequence>
<dbReference type="EMBL" id="BK032595">
    <property type="protein sequence ID" value="DAF50357.1"/>
    <property type="molecule type" value="Genomic_DNA"/>
</dbReference>
<name>A0A8S5SH81_9CAUD</name>
<keyword evidence="1" id="KW-1133">Transmembrane helix</keyword>
<evidence type="ECO:0000256" key="1">
    <source>
        <dbReference type="SAM" id="Phobius"/>
    </source>
</evidence>
<evidence type="ECO:0000313" key="2">
    <source>
        <dbReference type="EMBL" id="DAF50357.1"/>
    </source>
</evidence>
<accession>A0A8S5SH81</accession>